<feature type="region of interest" description="Disordered" evidence="2">
    <location>
        <begin position="42"/>
        <end position="82"/>
    </location>
</feature>
<feature type="compositionally biased region" description="Polar residues" evidence="2">
    <location>
        <begin position="44"/>
        <end position="57"/>
    </location>
</feature>
<dbReference type="Gene3D" id="1.10.287.1490">
    <property type="match status" value="1"/>
</dbReference>
<gene>
    <name evidence="3" type="ORF">BLNAU_4003</name>
</gene>
<evidence type="ECO:0000313" key="3">
    <source>
        <dbReference type="EMBL" id="KAK2960916.1"/>
    </source>
</evidence>
<reference evidence="3 4" key="1">
    <citation type="journal article" date="2022" name="bioRxiv">
        <title>Genomics of Preaxostyla Flagellates Illuminates Evolutionary Transitions and the Path Towards Mitochondrial Loss.</title>
        <authorList>
            <person name="Novak L.V.F."/>
            <person name="Treitli S.C."/>
            <person name="Pyrih J."/>
            <person name="Halakuc P."/>
            <person name="Pipaliya S.V."/>
            <person name="Vacek V."/>
            <person name="Brzon O."/>
            <person name="Soukal P."/>
            <person name="Eme L."/>
            <person name="Dacks J.B."/>
            <person name="Karnkowska A."/>
            <person name="Elias M."/>
            <person name="Hampl V."/>
        </authorList>
    </citation>
    <scope>NUCLEOTIDE SEQUENCE [LARGE SCALE GENOMIC DNA]</scope>
    <source>
        <strain evidence="3">NAU3</strain>
        <tissue evidence="3">Gut</tissue>
    </source>
</reference>
<dbReference type="EMBL" id="JARBJD010000019">
    <property type="protein sequence ID" value="KAK2960916.1"/>
    <property type="molecule type" value="Genomic_DNA"/>
</dbReference>
<name>A0ABQ9YAX5_9EUKA</name>
<evidence type="ECO:0000313" key="4">
    <source>
        <dbReference type="Proteomes" id="UP001281761"/>
    </source>
</evidence>
<accession>A0ABQ9YAX5</accession>
<evidence type="ECO:0000256" key="2">
    <source>
        <dbReference type="SAM" id="MobiDB-lite"/>
    </source>
</evidence>
<keyword evidence="4" id="KW-1185">Reference proteome</keyword>
<feature type="region of interest" description="Disordered" evidence="2">
    <location>
        <begin position="1"/>
        <end position="21"/>
    </location>
</feature>
<keyword evidence="1" id="KW-0175">Coiled coil</keyword>
<sequence length="278" mass="31388">MDSTLTDVLVTSEHHTHPTTPSEVINLIDEGLGLEHEDELNPISVDTSTPPSQTELTISKVKRQQSTATSGSEDASSSGENQVDLPRFFQGILKKTLPNIIHEMSSMADTAILDYHTLQKSVIQLQSEHETSNQTILVQQERIHELNNKLEATNSNFESLKNEIEEARARVEQFQDQIDAVQSSHENQISSLSSQLSQISNELQKQELEEPMQSTLSSIRKVSEEENQLIQQLNDQNQKQNELIAELTRAEAKKKTIDHINATNARVLEYLRSKRRAQ</sequence>
<organism evidence="3 4">
    <name type="scientific">Blattamonas nauphoetae</name>
    <dbReference type="NCBI Taxonomy" id="2049346"/>
    <lineage>
        <taxon>Eukaryota</taxon>
        <taxon>Metamonada</taxon>
        <taxon>Preaxostyla</taxon>
        <taxon>Oxymonadida</taxon>
        <taxon>Blattamonas</taxon>
    </lineage>
</organism>
<protein>
    <submittedName>
        <fullName evidence="3">Uncharacterized protein</fullName>
    </submittedName>
</protein>
<comment type="caution">
    <text evidence="3">The sequence shown here is derived from an EMBL/GenBank/DDBJ whole genome shotgun (WGS) entry which is preliminary data.</text>
</comment>
<feature type="coiled-coil region" evidence="1">
    <location>
        <begin position="136"/>
        <end position="253"/>
    </location>
</feature>
<feature type="compositionally biased region" description="Polar residues" evidence="2">
    <location>
        <begin position="64"/>
        <end position="81"/>
    </location>
</feature>
<proteinExistence type="predicted"/>
<dbReference type="Proteomes" id="UP001281761">
    <property type="component" value="Unassembled WGS sequence"/>
</dbReference>
<evidence type="ECO:0000256" key="1">
    <source>
        <dbReference type="SAM" id="Coils"/>
    </source>
</evidence>